<accession>A0ABU7XFK6</accession>
<dbReference type="InterPro" id="IPR037914">
    <property type="entry name" value="SpoVT-AbrB_sf"/>
</dbReference>
<evidence type="ECO:0000313" key="3">
    <source>
        <dbReference type="Proteomes" id="UP001350748"/>
    </source>
</evidence>
<dbReference type="Gene3D" id="2.10.260.10">
    <property type="match status" value="1"/>
</dbReference>
<dbReference type="SMART" id="SM00966">
    <property type="entry name" value="SpoVT_AbrB"/>
    <property type="match status" value="1"/>
</dbReference>
<reference evidence="2 3" key="1">
    <citation type="submission" date="2024-02" db="EMBL/GenBank/DDBJ databases">
        <authorList>
            <person name="Grouzdev D."/>
        </authorList>
    </citation>
    <scope>NUCLEOTIDE SEQUENCE [LARGE SCALE GENOMIC DNA]</scope>
    <source>
        <strain evidence="2 3">9N</strain>
    </source>
</reference>
<feature type="domain" description="SpoVT-AbrB" evidence="1">
    <location>
        <begin position="6"/>
        <end position="52"/>
    </location>
</feature>
<evidence type="ECO:0000259" key="1">
    <source>
        <dbReference type="SMART" id="SM00966"/>
    </source>
</evidence>
<dbReference type="Proteomes" id="UP001350748">
    <property type="component" value="Unassembled WGS sequence"/>
</dbReference>
<organism evidence="2 3">
    <name type="scientific">Methylocystis borbori</name>
    <dbReference type="NCBI Taxonomy" id="3118750"/>
    <lineage>
        <taxon>Bacteria</taxon>
        <taxon>Pseudomonadati</taxon>
        <taxon>Pseudomonadota</taxon>
        <taxon>Alphaproteobacteria</taxon>
        <taxon>Hyphomicrobiales</taxon>
        <taxon>Methylocystaceae</taxon>
        <taxon>Methylocystis</taxon>
    </lineage>
</organism>
<dbReference type="EMBL" id="JAZHYN010000008">
    <property type="protein sequence ID" value="MEF3365787.1"/>
    <property type="molecule type" value="Genomic_DNA"/>
</dbReference>
<proteinExistence type="predicted"/>
<evidence type="ECO:0000313" key="2">
    <source>
        <dbReference type="EMBL" id="MEF3365787.1"/>
    </source>
</evidence>
<keyword evidence="2" id="KW-0238">DNA-binding</keyword>
<dbReference type="SUPFAM" id="SSF89447">
    <property type="entry name" value="AbrB/MazE/MraZ-like"/>
    <property type="match status" value="1"/>
</dbReference>
<protein>
    <submittedName>
        <fullName evidence="2">AbrB/MazE/SpoVT family DNA-binding domain-containing protein</fullName>
    </submittedName>
</protein>
<dbReference type="GO" id="GO:0003677">
    <property type="term" value="F:DNA binding"/>
    <property type="evidence" value="ECO:0007669"/>
    <property type="project" value="UniProtKB-KW"/>
</dbReference>
<name>A0ABU7XFK6_9HYPH</name>
<dbReference type="InterPro" id="IPR007159">
    <property type="entry name" value="SpoVT-AbrB_dom"/>
</dbReference>
<sequence length="85" mass="8997">MTTNTLKITAKGQVTLRKKVLDHLGVGPGDRVTVELTAAGSAKLRPATGKSDLTRFVNSLRRPGEAGMPLEKIDEIIAGGWAGEK</sequence>
<comment type="caution">
    <text evidence="2">The sequence shown here is derived from an EMBL/GenBank/DDBJ whole genome shotgun (WGS) entry which is preliminary data.</text>
</comment>
<gene>
    <name evidence="2" type="ORF">V3H18_04485</name>
</gene>
<dbReference type="RefSeq" id="WP_332080719.1">
    <property type="nucleotide sequence ID" value="NZ_JAZHYN010000008.1"/>
</dbReference>
<keyword evidence="3" id="KW-1185">Reference proteome</keyword>